<evidence type="ECO:0000313" key="7">
    <source>
        <dbReference type="Proteomes" id="UP000292003"/>
    </source>
</evidence>
<gene>
    <name evidence="6" type="ORF">EWH70_10645</name>
</gene>
<dbReference type="RefSeq" id="WP_130475121.1">
    <property type="nucleotide sequence ID" value="NZ_SFCC01000004.1"/>
</dbReference>
<dbReference type="OrthoDB" id="3474596at2"/>
<feature type="DNA-binding region" description="H-T-H motif" evidence="4">
    <location>
        <begin position="25"/>
        <end position="44"/>
    </location>
</feature>
<keyword evidence="1" id="KW-0805">Transcription regulation</keyword>
<proteinExistence type="predicted"/>
<dbReference type="GO" id="GO:0003700">
    <property type="term" value="F:DNA-binding transcription factor activity"/>
    <property type="evidence" value="ECO:0007669"/>
    <property type="project" value="TreeGrafter"/>
</dbReference>
<dbReference type="InterPro" id="IPR009057">
    <property type="entry name" value="Homeodomain-like_sf"/>
</dbReference>
<organism evidence="6 7">
    <name type="scientific">Amycolatopsis suaedae</name>
    <dbReference type="NCBI Taxonomy" id="2510978"/>
    <lineage>
        <taxon>Bacteria</taxon>
        <taxon>Bacillati</taxon>
        <taxon>Actinomycetota</taxon>
        <taxon>Actinomycetes</taxon>
        <taxon>Pseudonocardiales</taxon>
        <taxon>Pseudonocardiaceae</taxon>
        <taxon>Amycolatopsis</taxon>
    </lineage>
</organism>
<dbReference type="GO" id="GO:0000976">
    <property type="term" value="F:transcription cis-regulatory region binding"/>
    <property type="evidence" value="ECO:0007669"/>
    <property type="project" value="TreeGrafter"/>
</dbReference>
<dbReference type="PANTHER" id="PTHR30055">
    <property type="entry name" value="HTH-TYPE TRANSCRIPTIONAL REGULATOR RUTR"/>
    <property type="match status" value="1"/>
</dbReference>
<feature type="domain" description="HTH tetR-type" evidence="5">
    <location>
        <begin position="2"/>
        <end position="62"/>
    </location>
</feature>
<evidence type="ECO:0000259" key="5">
    <source>
        <dbReference type="PROSITE" id="PS50977"/>
    </source>
</evidence>
<dbReference type="EMBL" id="SFCC01000004">
    <property type="protein sequence ID" value="RZQ64410.1"/>
    <property type="molecule type" value="Genomic_DNA"/>
</dbReference>
<dbReference type="Proteomes" id="UP000292003">
    <property type="component" value="Unassembled WGS sequence"/>
</dbReference>
<dbReference type="PANTHER" id="PTHR30055:SF234">
    <property type="entry name" value="HTH-TYPE TRANSCRIPTIONAL REGULATOR BETI"/>
    <property type="match status" value="1"/>
</dbReference>
<protein>
    <submittedName>
        <fullName evidence="6">TetR/AcrR family transcriptional regulator</fullName>
    </submittedName>
</protein>
<keyword evidence="7" id="KW-1185">Reference proteome</keyword>
<dbReference type="PRINTS" id="PR00455">
    <property type="entry name" value="HTHTETR"/>
</dbReference>
<dbReference type="InterPro" id="IPR050109">
    <property type="entry name" value="HTH-type_TetR-like_transc_reg"/>
</dbReference>
<name>A0A4Q7J9G1_9PSEU</name>
<evidence type="ECO:0000313" key="6">
    <source>
        <dbReference type="EMBL" id="RZQ64410.1"/>
    </source>
</evidence>
<sequence length="206" mass="21833">MADTRRKLVDGAIETIRTHGITGTSARTIAAAAGVNQALVFYHFGSVHELLEAACLEATRERVAAFTEKLDEVTSLRELLALGRRVHVEEQQRGNVAVLAQLLAGAQADPKLAGATSAALRLWIDPVEQALDRLLTGSPVADLVDVPGLARVVSAGFIGLELFEGVDAEGAGAALDSLDRLAVLSEVLDELGPVARRALRAKLRRT</sequence>
<dbReference type="Pfam" id="PF00440">
    <property type="entry name" value="TetR_N"/>
    <property type="match status" value="1"/>
</dbReference>
<dbReference type="SUPFAM" id="SSF46689">
    <property type="entry name" value="Homeodomain-like"/>
    <property type="match status" value="1"/>
</dbReference>
<evidence type="ECO:0000256" key="3">
    <source>
        <dbReference type="ARBA" id="ARBA00023163"/>
    </source>
</evidence>
<keyword evidence="2 4" id="KW-0238">DNA-binding</keyword>
<keyword evidence="3" id="KW-0804">Transcription</keyword>
<accession>A0A4Q7J9G1</accession>
<dbReference type="AlphaFoldDB" id="A0A4Q7J9G1"/>
<evidence type="ECO:0000256" key="1">
    <source>
        <dbReference type="ARBA" id="ARBA00023015"/>
    </source>
</evidence>
<dbReference type="Gene3D" id="1.10.357.10">
    <property type="entry name" value="Tetracycline Repressor, domain 2"/>
    <property type="match status" value="1"/>
</dbReference>
<evidence type="ECO:0000256" key="4">
    <source>
        <dbReference type="PROSITE-ProRule" id="PRU00335"/>
    </source>
</evidence>
<dbReference type="PROSITE" id="PS50977">
    <property type="entry name" value="HTH_TETR_2"/>
    <property type="match status" value="1"/>
</dbReference>
<comment type="caution">
    <text evidence="6">The sequence shown here is derived from an EMBL/GenBank/DDBJ whole genome shotgun (WGS) entry which is preliminary data.</text>
</comment>
<dbReference type="InterPro" id="IPR001647">
    <property type="entry name" value="HTH_TetR"/>
</dbReference>
<reference evidence="6 7" key="1">
    <citation type="submission" date="2019-02" db="EMBL/GenBank/DDBJ databases">
        <title>Draft genome sequence of Amycolatopsis sp. 8-3EHSu isolated from roots of Suaeda maritima.</title>
        <authorList>
            <person name="Duangmal K."/>
            <person name="Chantavorakit T."/>
        </authorList>
    </citation>
    <scope>NUCLEOTIDE SEQUENCE [LARGE SCALE GENOMIC DNA]</scope>
    <source>
        <strain evidence="6 7">8-3EHSu</strain>
    </source>
</reference>
<evidence type="ECO:0000256" key="2">
    <source>
        <dbReference type="ARBA" id="ARBA00023125"/>
    </source>
</evidence>